<name>A0A0C9MGX1_9FUNG</name>
<dbReference type="OrthoDB" id="6159137at2759"/>
<evidence type="ECO:0000256" key="3">
    <source>
        <dbReference type="PROSITE-ProRule" id="PRU00176"/>
    </source>
</evidence>
<accession>A0A0C9MGX1</accession>
<dbReference type="SMART" id="SM00360">
    <property type="entry name" value="RRM"/>
    <property type="match status" value="1"/>
</dbReference>
<keyword evidence="2 3" id="KW-0694">RNA-binding</keyword>
<evidence type="ECO:0000256" key="1">
    <source>
        <dbReference type="ARBA" id="ARBA00022737"/>
    </source>
</evidence>
<gene>
    <name evidence="5" type="ORF">MAM1_0128d06055</name>
</gene>
<dbReference type="GO" id="GO:0003723">
    <property type="term" value="F:RNA binding"/>
    <property type="evidence" value="ECO:0007669"/>
    <property type="project" value="UniProtKB-UniRule"/>
</dbReference>
<protein>
    <recommendedName>
        <fullName evidence="4">RRM domain-containing protein</fullName>
    </recommendedName>
</protein>
<dbReference type="Proteomes" id="UP000053815">
    <property type="component" value="Unassembled WGS sequence"/>
</dbReference>
<dbReference type="PROSITE" id="PS50102">
    <property type="entry name" value="RRM"/>
    <property type="match status" value="1"/>
</dbReference>
<dbReference type="InterPro" id="IPR000504">
    <property type="entry name" value="RRM_dom"/>
</dbReference>
<dbReference type="PANTHER" id="PTHR24012">
    <property type="entry name" value="RNA BINDING PROTEIN"/>
    <property type="match status" value="1"/>
</dbReference>
<dbReference type="EMBL" id="DF836417">
    <property type="protein sequence ID" value="GAN06569.1"/>
    <property type="molecule type" value="Genomic_DNA"/>
</dbReference>
<dbReference type="STRING" id="91626.A0A0C9MGX1"/>
<keyword evidence="6" id="KW-1185">Reference proteome</keyword>
<evidence type="ECO:0000256" key="2">
    <source>
        <dbReference type="ARBA" id="ARBA00022884"/>
    </source>
</evidence>
<dbReference type="InterPro" id="IPR035979">
    <property type="entry name" value="RBD_domain_sf"/>
</dbReference>
<feature type="domain" description="RRM" evidence="4">
    <location>
        <begin position="29"/>
        <end position="101"/>
    </location>
</feature>
<dbReference type="Pfam" id="PF00076">
    <property type="entry name" value="RRM_1"/>
    <property type="match status" value="1"/>
</dbReference>
<dbReference type="InterPro" id="IPR012677">
    <property type="entry name" value="Nucleotide-bd_a/b_plait_sf"/>
</dbReference>
<evidence type="ECO:0000259" key="4">
    <source>
        <dbReference type="PROSITE" id="PS50102"/>
    </source>
</evidence>
<keyword evidence="1" id="KW-0677">Repeat</keyword>
<reference evidence="5" key="1">
    <citation type="submission" date="2014-09" db="EMBL/GenBank/DDBJ databases">
        <title>Draft genome sequence of an oleaginous Mucoromycotina fungus Mucor ambiguus NBRC6742.</title>
        <authorList>
            <person name="Takeda I."/>
            <person name="Yamane N."/>
            <person name="Morita T."/>
            <person name="Tamano K."/>
            <person name="Machida M."/>
            <person name="Baker S."/>
            <person name="Koike H."/>
        </authorList>
    </citation>
    <scope>NUCLEOTIDE SEQUENCE</scope>
    <source>
        <strain evidence="5">NBRC 6742</strain>
    </source>
</reference>
<evidence type="ECO:0000313" key="6">
    <source>
        <dbReference type="Proteomes" id="UP000053815"/>
    </source>
</evidence>
<proteinExistence type="predicted"/>
<dbReference type="SUPFAM" id="SSF54928">
    <property type="entry name" value="RNA-binding domain, RBD"/>
    <property type="match status" value="1"/>
</dbReference>
<sequence>MTGHHRRSYNVPTKIATPSFEIKPSMDLCNLYIKGIQPGMSSTDLFNLFKPFGRIISAKVMPQDKGKRGFGFVSYSNSVEAAHAIMSMNHTDDMVVRFHEPKVPRKEHNFEQQLAYLSDSELAMHFYTRPLHSNNKMMPLATTDKSSYMSTGMTTARVATTAAVPYYFYPHPSLYCHHHPPMYAQHASPQLSPLTQDQYIQMKLLDMLNYIKVDMSNQERDIVQQQLTQLGLNEQYACINNVQYFEQKISNMLAVYRDSHGTK</sequence>
<dbReference type="AlphaFoldDB" id="A0A0C9MGX1"/>
<dbReference type="Gene3D" id="3.30.70.330">
    <property type="match status" value="1"/>
</dbReference>
<organism evidence="5">
    <name type="scientific">Mucor ambiguus</name>
    <dbReference type="NCBI Taxonomy" id="91626"/>
    <lineage>
        <taxon>Eukaryota</taxon>
        <taxon>Fungi</taxon>
        <taxon>Fungi incertae sedis</taxon>
        <taxon>Mucoromycota</taxon>
        <taxon>Mucoromycotina</taxon>
        <taxon>Mucoromycetes</taxon>
        <taxon>Mucorales</taxon>
        <taxon>Mucorineae</taxon>
        <taxon>Mucoraceae</taxon>
        <taxon>Mucor</taxon>
    </lineage>
</organism>
<evidence type="ECO:0000313" key="5">
    <source>
        <dbReference type="EMBL" id="GAN06569.1"/>
    </source>
</evidence>